<dbReference type="PROSITE" id="PS50887">
    <property type="entry name" value="GGDEF"/>
    <property type="match status" value="1"/>
</dbReference>
<dbReference type="NCBIfam" id="TIGR00229">
    <property type="entry name" value="sensory_box"/>
    <property type="match status" value="2"/>
</dbReference>
<dbReference type="Proteomes" id="UP001597520">
    <property type="component" value="Unassembled WGS sequence"/>
</dbReference>
<feature type="domain" description="GGDEF" evidence="3">
    <location>
        <begin position="430"/>
        <end position="560"/>
    </location>
</feature>
<protein>
    <submittedName>
        <fullName evidence="4">PAS domain S-box protein</fullName>
    </submittedName>
</protein>
<dbReference type="PANTHER" id="PTHR44757:SF2">
    <property type="entry name" value="BIOFILM ARCHITECTURE MAINTENANCE PROTEIN MBAA"/>
    <property type="match status" value="1"/>
</dbReference>
<feature type="domain" description="PAS" evidence="1">
    <location>
        <begin position="145"/>
        <end position="200"/>
    </location>
</feature>
<comment type="caution">
    <text evidence="4">The sequence shown here is derived from an EMBL/GenBank/DDBJ whole genome shotgun (WGS) entry which is preliminary data.</text>
</comment>
<evidence type="ECO:0000259" key="2">
    <source>
        <dbReference type="PROSITE" id="PS50113"/>
    </source>
</evidence>
<dbReference type="CDD" id="cd01949">
    <property type="entry name" value="GGDEF"/>
    <property type="match status" value="1"/>
</dbReference>
<dbReference type="InterPro" id="IPR001610">
    <property type="entry name" value="PAC"/>
</dbReference>
<dbReference type="Gene3D" id="3.30.450.20">
    <property type="entry name" value="PAS domain"/>
    <property type="match status" value="3"/>
</dbReference>
<dbReference type="InterPro" id="IPR000014">
    <property type="entry name" value="PAS"/>
</dbReference>
<dbReference type="PROSITE" id="PS50112">
    <property type="entry name" value="PAS"/>
    <property type="match status" value="2"/>
</dbReference>
<dbReference type="SUPFAM" id="SSF55073">
    <property type="entry name" value="Nucleotide cyclase"/>
    <property type="match status" value="1"/>
</dbReference>
<dbReference type="Pfam" id="PF00989">
    <property type="entry name" value="PAS"/>
    <property type="match status" value="1"/>
</dbReference>
<dbReference type="InterPro" id="IPR043128">
    <property type="entry name" value="Rev_trsase/Diguanyl_cyclase"/>
</dbReference>
<dbReference type="SMART" id="SM00086">
    <property type="entry name" value="PAC"/>
    <property type="match status" value="2"/>
</dbReference>
<feature type="domain" description="PAC" evidence="2">
    <location>
        <begin position="342"/>
        <end position="394"/>
    </location>
</feature>
<dbReference type="InterPro" id="IPR000160">
    <property type="entry name" value="GGDEF_dom"/>
</dbReference>
<dbReference type="NCBIfam" id="TIGR00254">
    <property type="entry name" value="GGDEF"/>
    <property type="match status" value="1"/>
</dbReference>
<dbReference type="CDD" id="cd00130">
    <property type="entry name" value="PAS"/>
    <property type="match status" value="2"/>
</dbReference>
<evidence type="ECO:0000313" key="5">
    <source>
        <dbReference type="Proteomes" id="UP001597520"/>
    </source>
</evidence>
<dbReference type="SMART" id="SM00091">
    <property type="entry name" value="PAS"/>
    <property type="match status" value="3"/>
</dbReference>
<dbReference type="SMART" id="SM00267">
    <property type="entry name" value="GGDEF"/>
    <property type="match status" value="1"/>
</dbReference>
<sequence>MFYDSDINAHHNYLQLAFHHISDMVFLIHRDENGRFRYSTANHKAVEMFSFPDNFQGREISEIMPHSSACIIQKKYQEAMEQQQTITYQSRIETPSGDSGESPRTLDVESKVTPIIDECGRCDYLIAVTRDVTSWVEQNKQFKQALQQVELMFNHTADAVFMFDKDARYTKVNQGFTNILGWTEEELLRDSSISILPAEDSGFPSIWHQLQQGHVIENHYDRRIAKSGRIVNVLASYSPVMEDGKMTGGVAMYKDITELKQVENRLRESEEKYRAIVNHTNDLIRVLDAEGFVQYASPSHKDVLGLPSDFFVGKSILSFTHPDDMDKLQNTINEILETGRSADIEYRRYHKAGTIIWIEAQCTPVLKHNGTVEQIVLVARDVSNRKSREEKLRSMAMYDDLTGLPNRRFFYQELEQTVKVTQRYISSYKSRPALLTLDCDNFKAINDTHGHDIGDKVIKRFAERVQQCLRDADLFSRVGGDEFLILLPNAEKEADVTMIARRILHALEEPLPIENNLLTLTTSIGAAFYKKENSVEQWVRESDKALYKAKTSGEDSFRFY</sequence>
<accession>A0ABW5T4U9</accession>
<dbReference type="InterPro" id="IPR000700">
    <property type="entry name" value="PAS-assoc_C"/>
</dbReference>
<dbReference type="InterPro" id="IPR013656">
    <property type="entry name" value="PAS_4"/>
</dbReference>
<gene>
    <name evidence="4" type="ORF">ACFSUB_13990</name>
</gene>
<dbReference type="Pfam" id="PF08447">
    <property type="entry name" value="PAS_3"/>
    <property type="match status" value="1"/>
</dbReference>
<dbReference type="InterPro" id="IPR029787">
    <property type="entry name" value="Nucleotide_cyclase"/>
</dbReference>
<dbReference type="InterPro" id="IPR013767">
    <property type="entry name" value="PAS_fold"/>
</dbReference>
<dbReference type="PANTHER" id="PTHR44757">
    <property type="entry name" value="DIGUANYLATE CYCLASE DGCP"/>
    <property type="match status" value="1"/>
</dbReference>
<dbReference type="Gene3D" id="3.30.70.270">
    <property type="match status" value="1"/>
</dbReference>
<reference evidence="5" key="1">
    <citation type="journal article" date="2019" name="Int. J. Syst. Evol. Microbiol.">
        <title>The Global Catalogue of Microorganisms (GCM) 10K type strain sequencing project: providing services to taxonomists for standard genome sequencing and annotation.</title>
        <authorList>
            <consortium name="The Broad Institute Genomics Platform"/>
            <consortium name="The Broad Institute Genome Sequencing Center for Infectious Disease"/>
            <person name="Wu L."/>
            <person name="Ma J."/>
        </authorList>
    </citation>
    <scope>NUCLEOTIDE SEQUENCE [LARGE SCALE GENOMIC DNA]</scope>
    <source>
        <strain evidence="5">KCTC 33792</strain>
    </source>
</reference>
<dbReference type="InterPro" id="IPR013655">
    <property type="entry name" value="PAS_fold_3"/>
</dbReference>
<dbReference type="PROSITE" id="PS50113">
    <property type="entry name" value="PAC"/>
    <property type="match status" value="2"/>
</dbReference>
<dbReference type="InterPro" id="IPR052155">
    <property type="entry name" value="Biofilm_reg_signaling"/>
</dbReference>
<evidence type="ECO:0000313" key="4">
    <source>
        <dbReference type="EMBL" id="MFD2706573.1"/>
    </source>
</evidence>
<dbReference type="SUPFAM" id="SSF55785">
    <property type="entry name" value="PYP-like sensor domain (PAS domain)"/>
    <property type="match status" value="3"/>
</dbReference>
<evidence type="ECO:0000259" key="1">
    <source>
        <dbReference type="PROSITE" id="PS50112"/>
    </source>
</evidence>
<feature type="domain" description="PAC" evidence="2">
    <location>
        <begin position="214"/>
        <end position="268"/>
    </location>
</feature>
<dbReference type="InterPro" id="IPR035965">
    <property type="entry name" value="PAS-like_dom_sf"/>
</dbReference>
<dbReference type="Pfam" id="PF08448">
    <property type="entry name" value="PAS_4"/>
    <property type="match status" value="1"/>
</dbReference>
<feature type="domain" description="PAS" evidence="1">
    <location>
        <begin position="269"/>
        <end position="339"/>
    </location>
</feature>
<name>A0ABW5T4U9_9BACI</name>
<dbReference type="EMBL" id="JBHUML010000005">
    <property type="protein sequence ID" value="MFD2706573.1"/>
    <property type="molecule type" value="Genomic_DNA"/>
</dbReference>
<dbReference type="Pfam" id="PF00990">
    <property type="entry name" value="GGDEF"/>
    <property type="match status" value="1"/>
</dbReference>
<organism evidence="4 5">
    <name type="scientific">Salibacterium lacus</name>
    <dbReference type="NCBI Taxonomy" id="1898109"/>
    <lineage>
        <taxon>Bacteria</taxon>
        <taxon>Bacillati</taxon>
        <taxon>Bacillota</taxon>
        <taxon>Bacilli</taxon>
        <taxon>Bacillales</taxon>
        <taxon>Bacillaceae</taxon>
    </lineage>
</organism>
<dbReference type="RefSeq" id="WP_380713880.1">
    <property type="nucleotide sequence ID" value="NZ_JBHUML010000005.1"/>
</dbReference>
<evidence type="ECO:0000259" key="3">
    <source>
        <dbReference type="PROSITE" id="PS50887"/>
    </source>
</evidence>
<proteinExistence type="predicted"/>
<keyword evidence="5" id="KW-1185">Reference proteome</keyword>